<evidence type="ECO:0000313" key="2">
    <source>
        <dbReference type="EMBL" id="EHC96575.1"/>
    </source>
</evidence>
<sequence>MANCSILTFPALVFLTGVAGGAVAATAQGLQTIPPGYHLVASESGVPAEALYSVSLAETSRKLPHGERPWPWTLNVAGKGYRYNTRQEAYDALLSFMRRYPLKRIDVGIAQVNLGWNGAYFRSISAGMAPNGAYFSSYYEALEPYTNLRVAARILKSCYDSNPGSWIQAAGCYHHPAGGKPARTYKAIVKRKLATLDLSSPVSYTELQLARIPSPQRHLFPQSRELQWVEPRESRQ</sequence>
<dbReference type="AlphaFoldDB" id="G5QCR8"/>
<accession>G5QCR8</accession>
<dbReference type="InterPro" id="IPR023346">
    <property type="entry name" value="Lysozyme-like_dom_sf"/>
</dbReference>
<dbReference type="PATRIC" id="fig|913081.3.peg.44"/>
<feature type="signal peptide" evidence="1">
    <location>
        <begin position="1"/>
        <end position="24"/>
    </location>
</feature>
<comment type="caution">
    <text evidence="2">The sequence shown here is derived from an EMBL/GenBank/DDBJ whole genome shotgun (WGS) entry which is preliminary data.</text>
</comment>
<keyword evidence="1" id="KW-0732">Signal</keyword>
<gene>
    <name evidence="2" type="ORF">LTSERUB_6782</name>
</gene>
<evidence type="ECO:0000313" key="3">
    <source>
        <dbReference type="Proteomes" id="UP000004903"/>
    </source>
</evidence>
<organism evidence="2 3">
    <name type="scientific">Salmonella enterica subsp. enterica serovar Rubislaw str. A4-653</name>
    <dbReference type="NCBI Taxonomy" id="913081"/>
    <lineage>
        <taxon>Bacteria</taxon>
        <taxon>Pseudomonadati</taxon>
        <taxon>Pseudomonadota</taxon>
        <taxon>Gammaproteobacteria</taxon>
        <taxon>Enterobacterales</taxon>
        <taxon>Enterobacteriaceae</taxon>
        <taxon>Salmonella</taxon>
    </lineage>
</organism>
<reference evidence="2 3" key="1">
    <citation type="journal article" date="2011" name="BMC Genomics">
        <title>Genome sequencing reveals diversification of virulence factor content and possible host adaptation in distinct subpopulations of Salmonella enterica.</title>
        <authorList>
            <person name="den Bakker H.C."/>
            <person name="Moreno Switt A.I."/>
            <person name="Govoni G."/>
            <person name="Cummings C.A."/>
            <person name="Ranieri M.L."/>
            <person name="Degoricija L."/>
            <person name="Hoelzer K."/>
            <person name="Rodriguez-Rivera L.D."/>
            <person name="Brown S."/>
            <person name="Bolchacova E."/>
            <person name="Furtado M.R."/>
            <person name="Wiedmann M."/>
        </authorList>
    </citation>
    <scope>NUCLEOTIDE SEQUENCE [LARGE SCALE GENOMIC DNA]</scope>
    <source>
        <strain evidence="2 3">A4-653</strain>
    </source>
</reference>
<dbReference type="EMBL" id="AFCT01000019">
    <property type="protein sequence ID" value="EHC96575.1"/>
    <property type="molecule type" value="Genomic_DNA"/>
</dbReference>
<proteinExistence type="predicted"/>
<name>G5QCR8_SALRU</name>
<feature type="chain" id="PRO_5003482596" evidence="1">
    <location>
        <begin position="25"/>
        <end position="236"/>
    </location>
</feature>
<protein>
    <submittedName>
        <fullName evidence="2">Lytic murein transglycosylase</fullName>
    </submittedName>
</protein>
<dbReference type="SUPFAM" id="SSF53955">
    <property type="entry name" value="Lysozyme-like"/>
    <property type="match status" value="1"/>
</dbReference>
<evidence type="ECO:0000256" key="1">
    <source>
        <dbReference type="SAM" id="SignalP"/>
    </source>
</evidence>
<dbReference type="Proteomes" id="UP000004903">
    <property type="component" value="Unassembled WGS sequence"/>
</dbReference>